<dbReference type="PANTHER" id="PTHR30055">
    <property type="entry name" value="HTH-TYPE TRANSCRIPTIONAL REGULATOR RUTR"/>
    <property type="match status" value="1"/>
</dbReference>
<evidence type="ECO:0000259" key="5">
    <source>
        <dbReference type="PROSITE" id="PS50977"/>
    </source>
</evidence>
<dbReference type="Gene3D" id="1.10.357.10">
    <property type="entry name" value="Tetracycline Repressor, domain 2"/>
    <property type="match status" value="1"/>
</dbReference>
<evidence type="ECO:0000313" key="6">
    <source>
        <dbReference type="EMBL" id="HIY65033.1"/>
    </source>
</evidence>
<feature type="DNA-binding region" description="H-T-H motif" evidence="4">
    <location>
        <begin position="103"/>
        <end position="122"/>
    </location>
</feature>
<dbReference type="InterPro" id="IPR025996">
    <property type="entry name" value="MT1864/Rv1816-like_C"/>
</dbReference>
<dbReference type="Pfam" id="PF13305">
    <property type="entry name" value="TetR_C_33"/>
    <property type="match status" value="1"/>
</dbReference>
<dbReference type="AlphaFoldDB" id="A0A9D1YSV4"/>
<dbReference type="Proteomes" id="UP000824005">
    <property type="component" value="Unassembled WGS sequence"/>
</dbReference>
<comment type="caution">
    <text evidence="6">The sequence shown here is derived from an EMBL/GenBank/DDBJ whole genome shotgun (WGS) entry which is preliminary data.</text>
</comment>
<dbReference type="SUPFAM" id="SSF46689">
    <property type="entry name" value="Homeodomain-like"/>
    <property type="match status" value="1"/>
</dbReference>
<evidence type="ECO:0000256" key="1">
    <source>
        <dbReference type="ARBA" id="ARBA00023015"/>
    </source>
</evidence>
<evidence type="ECO:0000256" key="3">
    <source>
        <dbReference type="ARBA" id="ARBA00023163"/>
    </source>
</evidence>
<keyword evidence="3" id="KW-0804">Transcription</keyword>
<reference evidence="6" key="2">
    <citation type="submission" date="2021-04" db="EMBL/GenBank/DDBJ databases">
        <authorList>
            <person name="Gilroy R."/>
        </authorList>
    </citation>
    <scope>NUCLEOTIDE SEQUENCE</scope>
    <source>
        <strain evidence="6">ChiGjej1B1-98</strain>
    </source>
</reference>
<proteinExistence type="predicted"/>
<dbReference type="SUPFAM" id="SSF48498">
    <property type="entry name" value="Tetracyclin repressor-like, C-terminal domain"/>
    <property type="match status" value="1"/>
</dbReference>
<dbReference type="PANTHER" id="PTHR30055:SF220">
    <property type="entry name" value="TETR-FAMILY REGULATORY PROTEIN"/>
    <property type="match status" value="1"/>
</dbReference>
<evidence type="ECO:0000256" key="2">
    <source>
        <dbReference type="ARBA" id="ARBA00023125"/>
    </source>
</evidence>
<dbReference type="EMBL" id="DXDC01000053">
    <property type="protein sequence ID" value="HIY65033.1"/>
    <property type="molecule type" value="Genomic_DNA"/>
</dbReference>
<name>A0A9D1YSV4_9MICO</name>
<dbReference type="InterPro" id="IPR036271">
    <property type="entry name" value="Tet_transcr_reg_TetR-rel_C_sf"/>
</dbReference>
<dbReference type="Pfam" id="PF00440">
    <property type="entry name" value="TetR_N"/>
    <property type="match status" value="1"/>
</dbReference>
<dbReference type="PROSITE" id="PS50977">
    <property type="entry name" value="HTH_TETR_2"/>
    <property type="match status" value="1"/>
</dbReference>
<protein>
    <submittedName>
        <fullName evidence="6">TetR/AcrR family transcriptional regulator</fullName>
    </submittedName>
</protein>
<dbReference type="InterPro" id="IPR050109">
    <property type="entry name" value="HTH-type_TetR-like_transc_reg"/>
</dbReference>
<sequence>MPPVDRRRLRWRDALILRNARHHRDSRGLRHGACAGARHPSIRNVYVVHINARVVQDARQDTEAERWATVPRPKGSYHHGDLRAALIAAGLELAREGHPDAMSLRKIARSVGVTPNAAYRHFSGRNDLLAAVAAKIQERMAEAMLDKTVTPECTDQTTAAIARLRGVGLGYIDFAIEEPGWFQLAFFTPEGLERPDGRIPPPLTLLQQALGDLIGAGLLTPERLAEAQWSCWATVHGFAELTIHGPLRDHDPAVVRGMAAQAVDDIITGVTNRPLAS</sequence>
<dbReference type="GO" id="GO:0000976">
    <property type="term" value="F:transcription cis-regulatory region binding"/>
    <property type="evidence" value="ECO:0007669"/>
    <property type="project" value="TreeGrafter"/>
</dbReference>
<keyword evidence="2 4" id="KW-0238">DNA-binding</keyword>
<dbReference type="GO" id="GO:0003700">
    <property type="term" value="F:DNA-binding transcription factor activity"/>
    <property type="evidence" value="ECO:0007669"/>
    <property type="project" value="TreeGrafter"/>
</dbReference>
<accession>A0A9D1YSV4</accession>
<keyword evidence="1" id="KW-0805">Transcription regulation</keyword>
<gene>
    <name evidence="6" type="ORF">H9830_01990</name>
</gene>
<dbReference type="InterPro" id="IPR009057">
    <property type="entry name" value="Homeodomain-like_sf"/>
</dbReference>
<dbReference type="InterPro" id="IPR001647">
    <property type="entry name" value="HTH_TetR"/>
</dbReference>
<feature type="domain" description="HTH tetR-type" evidence="5">
    <location>
        <begin position="80"/>
        <end position="140"/>
    </location>
</feature>
<evidence type="ECO:0000256" key="4">
    <source>
        <dbReference type="PROSITE-ProRule" id="PRU00335"/>
    </source>
</evidence>
<reference evidence="6" key="1">
    <citation type="journal article" date="2021" name="PeerJ">
        <title>Extensive microbial diversity within the chicken gut microbiome revealed by metagenomics and culture.</title>
        <authorList>
            <person name="Gilroy R."/>
            <person name="Ravi A."/>
            <person name="Getino M."/>
            <person name="Pursley I."/>
            <person name="Horton D.L."/>
            <person name="Alikhan N.F."/>
            <person name="Baker D."/>
            <person name="Gharbi K."/>
            <person name="Hall N."/>
            <person name="Watson M."/>
            <person name="Adriaenssens E.M."/>
            <person name="Foster-Nyarko E."/>
            <person name="Jarju S."/>
            <person name="Secka A."/>
            <person name="Antonio M."/>
            <person name="Oren A."/>
            <person name="Chaudhuri R.R."/>
            <person name="La Ragione R."/>
            <person name="Hildebrand F."/>
            <person name="Pallen M.J."/>
        </authorList>
    </citation>
    <scope>NUCLEOTIDE SEQUENCE</scope>
    <source>
        <strain evidence="6">ChiGjej1B1-98</strain>
    </source>
</reference>
<evidence type="ECO:0000313" key="7">
    <source>
        <dbReference type="Proteomes" id="UP000824005"/>
    </source>
</evidence>
<organism evidence="6 7">
    <name type="scientific">Candidatus Agrococcus pullicola</name>
    <dbReference type="NCBI Taxonomy" id="2838429"/>
    <lineage>
        <taxon>Bacteria</taxon>
        <taxon>Bacillati</taxon>
        <taxon>Actinomycetota</taxon>
        <taxon>Actinomycetes</taxon>
        <taxon>Micrococcales</taxon>
        <taxon>Microbacteriaceae</taxon>
        <taxon>Agrococcus</taxon>
    </lineage>
</organism>